<reference evidence="3 4" key="1">
    <citation type="journal article" date="2024" name="Science">
        <title>Giant polyketide synthase enzymes in the biosynthesis of giant marine polyether toxins.</title>
        <authorList>
            <person name="Fallon T.R."/>
            <person name="Shende V.V."/>
            <person name="Wierzbicki I.H."/>
            <person name="Pendleton A.L."/>
            <person name="Watervoot N.F."/>
            <person name="Auber R.P."/>
            <person name="Gonzalez D.J."/>
            <person name="Wisecaver J.H."/>
            <person name="Moore B.S."/>
        </authorList>
    </citation>
    <scope>NUCLEOTIDE SEQUENCE [LARGE SCALE GENOMIC DNA]</scope>
    <source>
        <strain evidence="3 4">12B1</strain>
    </source>
</reference>
<evidence type="ECO:0000313" key="3">
    <source>
        <dbReference type="EMBL" id="KAL1524421.1"/>
    </source>
</evidence>
<sequence length="284" mass="30963">MAMMGMRAAGRPLGIDFDYNVYIHRQPVDSQRMLLFAAERGRQEEYVSALSRRHFTRGSDGESASKRHTILAAAVEAGLEREEAAAFLQSERLRDVVWRSYGEMPRRGIQAIPLFVFNVPEIGVEGGPLRRDKPGEPPIVNGSMQVHTFTAIFEDLWARVVRHRKAKGSKRAAPPLAAAPPPTAAPPLTADGTALLESLRRRGGDEHKLLSLAAQTESAPLYEALRSLGYSKLGERIKVAVSLVQMATGRSGLASEALGEGGVKVAAVRVQAVEVEEEDEICML</sequence>
<feature type="region of interest" description="Disordered" evidence="1">
    <location>
        <begin position="168"/>
        <end position="190"/>
    </location>
</feature>
<evidence type="ECO:0000313" key="4">
    <source>
        <dbReference type="Proteomes" id="UP001515480"/>
    </source>
</evidence>
<feature type="domain" description="DSBA-like thioredoxin" evidence="2">
    <location>
        <begin position="22"/>
        <end position="118"/>
    </location>
</feature>
<dbReference type="EMBL" id="JBGBPQ010000005">
    <property type="protein sequence ID" value="KAL1524421.1"/>
    <property type="molecule type" value="Genomic_DNA"/>
</dbReference>
<evidence type="ECO:0000259" key="2">
    <source>
        <dbReference type="Pfam" id="PF01323"/>
    </source>
</evidence>
<accession>A0AB34JR07</accession>
<comment type="caution">
    <text evidence="3">The sequence shown here is derived from an EMBL/GenBank/DDBJ whole genome shotgun (WGS) entry which is preliminary data.</text>
</comment>
<protein>
    <recommendedName>
        <fullName evidence="2">DSBA-like thioredoxin domain-containing protein</fullName>
    </recommendedName>
</protein>
<name>A0AB34JR07_PRYPA</name>
<dbReference type="Gene3D" id="3.40.30.10">
    <property type="entry name" value="Glutaredoxin"/>
    <property type="match status" value="1"/>
</dbReference>
<dbReference type="InterPro" id="IPR001853">
    <property type="entry name" value="DSBA-like_thioredoxin_dom"/>
</dbReference>
<dbReference type="InterPro" id="IPR036249">
    <property type="entry name" value="Thioredoxin-like_sf"/>
</dbReference>
<dbReference type="Proteomes" id="UP001515480">
    <property type="component" value="Unassembled WGS sequence"/>
</dbReference>
<proteinExistence type="predicted"/>
<organism evidence="3 4">
    <name type="scientific">Prymnesium parvum</name>
    <name type="common">Toxic golden alga</name>
    <dbReference type="NCBI Taxonomy" id="97485"/>
    <lineage>
        <taxon>Eukaryota</taxon>
        <taxon>Haptista</taxon>
        <taxon>Haptophyta</taxon>
        <taxon>Prymnesiophyceae</taxon>
        <taxon>Prymnesiales</taxon>
        <taxon>Prymnesiaceae</taxon>
        <taxon>Prymnesium</taxon>
    </lineage>
</organism>
<dbReference type="SUPFAM" id="SSF52833">
    <property type="entry name" value="Thioredoxin-like"/>
    <property type="match status" value="1"/>
</dbReference>
<dbReference type="AlphaFoldDB" id="A0AB34JR07"/>
<gene>
    <name evidence="3" type="ORF">AB1Y20_019316</name>
</gene>
<dbReference type="Pfam" id="PF01323">
    <property type="entry name" value="DSBA"/>
    <property type="match status" value="1"/>
</dbReference>
<dbReference type="GO" id="GO:0016491">
    <property type="term" value="F:oxidoreductase activity"/>
    <property type="evidence" value="ECO:0007669"/>
    <property type="project" value="InterPro"/>
</dbReference>
<keyword evidence="4" id="KW-1185">Reference proteome</keyword>
<evidence type="ECO:0000256" key="1">
    <source>
        <dbReference type="SAM" id="MobiDB-lite"/>
    </source>
</evidence>